<protein>
    <submittedName>
        <fullName evidence="2">Uncharacterized protein</fullName>
    </submittedName>
</protein>
<dbReference type="RefSeq" id="WP_307204286.1">
    <property type="nucleotide sequence ID" value="NZ_JAUSSU010000005.1"/>
</dbReference>
<comment type="caution">
    <text evidence="2">The sequence shown here is derived from an EMBL/GenBank/DDBJ whole genome shotgun (WGS) entry which is preliminary data.</text>
</comment>
<sequence>MDNKTTKQKSKPSDPVQSLILLGQEGNCLFADPNGEPHVCLETRTKEWPKAPNALSQRIREVKSNLKSCGIEVEIRHKGDYKEATVEKNRQKTKYHKGKAIEKMTPCGP</sequence>
<dbReference type="EMBL" id="JAUSSU010000005">
    <property type="protein sequence ID" value="MDQ0113212.1"/>
    <property type="molecule type" value="Genomic_DNA"/>
</dbReference>
<dbReference type="Proteomes" id="UP001229346">
    <property type="component" value="Unassembled WGS sequence"/>
</dbReference>
<accession>A0ABT9U0Q1</accession>
<evidence type="ECO:0000313" key="2">
    <source>
        <dbReference type="EMBL" id="MDQ0113212.1"/>
    </source>
</evidence>
<evidence type="ECO:0000313" key="3">
    <source>
        <dbReference type="Proteomes" id="UP001229346"/>
    </source>
</evidence>
<name>A0ABT9U0Q1_PAEHA</name>
<keyword evidence="3" id="KW-1185">Reference proteome</keyword>
<proteinExistence type="predicted"/>
<evidence type="ECO:0000256" key="1">
    <source>
        <dbReference type="SAM" id="MobiDB-lite"/>
    </source>
</evidence>
<reference evidence="2 3" key="1">
    <citation type="submission" date="2023-07" db="EMBL/GenBank/DDBJ databases">
        <title>Sorghum-associated microbial communities from plants grown in Nebraska, USA.</title>
        <authorList>
            <person name="Schachtman D."/>
        </authorList>
    </citation>
    <scope>NUCLEOTIDE SEQUENCE [LARGE SCALE GENOMIC DNA]</scope>
    <source>
        <strain evidence="2 3">CC482</strain>
    </source>
</reference>
<feature type="region of interest" description="Disordered" evidence="1">
    <location>
        <begin position="86"/>
        <end position="109"/>
    </location>
</feature>
<gene>
    <name evidence="2" type="ORF">J2T15_002653</name>
</gene>
<organism evidence="2 3">
    <name type="scientific">Paenibacillus harenae</name>
    <dbReference type="NCBI Taxonomy" id="306543"/>
    <lineage>
        <taxon>Bacteria</taxon>
        <taxon>Bacillati</taxon>
        <taxon>Bacillota</taxon>
        <taxon>Bacilli</taxon>
        <taxon>Bacillales</taxon>
        <taxon>Paenibacillaceae</taxon>
        <taxon>Paenibacillus</taxon>
    </lineage>
</organism>